<dbReference type="InterPro" id="IPR015341">
    <property type="entry name" value="Glyco_hydro_38_cen"/>
</dbReference>
<accession>A0A9X4QSV7</accession>
<dbReference type="GO" id="GO:0006013">
    <property type="term" value="P:mannose metabolic process"/>
    <property type="evidence" value="ECO:0007669"/>
    <property type="project" value="InterPro"/>
</dbReference>
<evidence type="ECO:0000256" key="1">
    <source>
        <dbReference type="ARBA" id="ARBA00022801"/>
    </source>
</evidence>
<evidence type="ECO:0000256" key="2">
    <source>
        <dbReference type="SAM" id="MobiDB-lite"/>
    </source>
</evidence>
<dbReference type="PANTHER" id="PTHR46017">
    <property type="entry name" value="ALPHA-MANNOSIDASE 2C1"/>
    <property type="match status" value="1"/>
</dbReference>
<dbReference type="SUPFAM" id="SSF88688">
    <property type="entry name" value="Families 57/38 glycoside transferase middle domain"/>
    <property type="match status" value="1"/>
</dbReference>
<dbReference type="SMART" id="SM00872">
    <property type="entry name" value="Alpha-mann_mid"/>
    <property type="match status" value="1"/>
</dbReference>
<feature type="compositionally biased region" description="Basic and acidic residues" evidence="2">
    <location>
        <begin position="177"/>
        <end position="193"/>
    </location>
</feature>
<keyword evidence="5" id="KW-1185">Reference proteome</keyword>
<feature type="region of interest" description="Disordered" evidence="2">
    <location>
        <begin position="177"/>
        <end position="198"/>
    </location>
</feature>
<dbReference type="GO" id="GO:0004559">
    <property type="term" value="F:alpha-mannosidase activity"/>
    <property type="evidence" value="ECO:0007669"/>
    <property type="project" value="InterPro"/>
</dbReference>
<name>A0A9X4QSV7_9BACL</name>
<comment type="caution">
    <text evidence="4">The sequence shown here is derived from an EMBL/GenBank/DDBJ whole genome shotgun (WGS) entry which is preliminary data.</text>
</comment>
<dbReference type="EMBL" id="JAPDIA010000003">
    <property type="protein sequence ID" value="MDG0810476.1"/>
    <property type="molecule type" value="Genomic_DNA"/>
</dbReference>
<evidence type="ECO:0000313" key="4">
    <source>
        <dbReference type="EMBL" id="MDG0810476.1"/>
    </source>
</evidence>
<gene>
    <name evidence="4" type="ORF">OMP40_14775</name>
</gene>
<dbReference type="AlphaFoldDB" id="A0A9X4QSV7"/>
<dbReference type="RefSeq" id="WP_277533195.1">
    <property type="nucleotide sequence ID" value="NZ_JAPDIA010000003.1"/>
</dbReference>
<proteinExistence type="predicted"/>
<evidence type="ECO:0000313" key="5">
    <source>
        <dbReference type="Proteomes" id="UP001153404"/>
    </source>
</evidence>
<keyword evidence="1" id="KW-0378">Hydrolase</keyword>
<organism evidence="4 5">
    <name type="scientific">Cohnella rhizosphaerae</name>
    <dbReference type="NCBI Taxonomy" id="1457232"/>
    <lineage>
        <taxon>Bacteria</taxon>
        <taxon>Bacillati</taxon>
        <taxon>Bacillota</taxon>
        <taxon>Bacilli</taxon>
        <taxon>Bacillales</taxon>
        <taxon>Paenibacillaceae</taxon>
        <taxon>Cohnella</taxon>
    </lineage>
</organism>
<dbReference type="Pfam" id="PF09261">
    <property type="entry name" value="Alpha-mann_mid"/>
    <property type="match status" value="1"/>
</dbReference>
<reference evidence="4" key="1">
    <citation type="submission" date="2022-10" db="EMBL/GenBank/DDBJ databases">
        <title>Comparative genomic analysis of Cohnella hashimotonis sp. nov., isolated from the International Space Station.</title>
        <authorList>
            <person name="Simpson A."/>
            <person name="Venkateswaran K."/>
        </authorList>
    </citation>
    <scope>NUCLEOTIDE SEQUENCE</scope>
    <source>
        <strain evidence="4">DSM 28161</strain>
    </source>
</reference>
<dbReference type="PANTHER" id="PTHR46017:SF2">
    <property type="entry name" value="MANNOSYLGLYCERATE HYDROLASE"/>
    <property type="match status" value="1"/>
</dbReference>
<dbReference type="GO" id="GO:0009313">
    <property type="term" value="P:oligosaccharide catabolic process"/>
    <property type="evidence" value="ECO:0007669"/>
    <property type="project" value="TreeGrafter"/>
</dbReference>
<feature type="domain" description="Glycoside hydrolase family 38 central" evidence="3">
    <location>
        <begin position="6"/>
        <end position="79"/>
    </location>
</feature>
<evidence type="ECO:0000259" key="3">
    <source>
        <dbReference type="SMART" id="SM00872"/>
    </source>
</evidence>
<dbReference type="Proteomes" id="UP001153404">
    <property type="component" value="Unassembled WGS sequence"/>
</dbReference>
<protein>
    <recommendedName>
        <fullName evidence="3">Glycoside hydrolase family 38 central domain-containing protein</fullName>
    </recommendedName>
</protein>
<sequence>MVLANVLSSRVHLKQHNQHGENLLTGWAEPWSAFASRDGRPYPKAFLDLAWKHLLENHPHDSICGCSITQVHEDMLYRFAQSRSLGEGMLAEAFNYVSGHIAEQALEGRHAVVLFNSSQRPVDGVIQVELELPLNTAVPAVSPQIGGANFRLLDSEGQEVPFQVVGVKKQSMRRWRPYRDIPHGGAGRQDHGRAERRHSRVRLYDVHGRYAGVRAAGQRGNTDFAGPRSPYVISAASRSRRTYGRTAGFVWKSRRTARLRCAIWTPATRRKAC</sequence>
<dbReference type="InterPro" id="IPR037094">
    <property type="entry name" value="Glyco_hydro_38_cen_sf"/>
</dbReference>
<dbReference type="InterPro" id="IPR028995">
    <property type="entry name" value="Glyco_hydro_57/38_cen_sf"/>
</dbReference>
<dbReference type="Gene3D" id="1.20.1270.50">
    <property type="entry name" value="Glycoside hydrolase family 38, central domain"/>
    <property type="match status" value="1"/>
</dbReference>